<comment type="subcellular location">
    <subcellularLocation>
        <location evidence="1">Cell membrane</location>
        <topology evidence="1">Multi-pass membrane protein</topology>
    </subcellularLocation>
</comment>
<feature type="transmembrane region" description="Helical" evidence="7">
    <location>
        <begin position="30"/>
        <end position="47"/>
    </location>
</feature>
<proteinExistence type="predicted"/>
<organism evidence="8 9">
    <name type="scientific">Candidatus Eisenbergiella pullistercoris</name>
    <dbReference type="NCBI Taxonomy" id="2838555"/>
    <lineage>
        <taxon>Bacteria</taxon>
        <taxon>Bacillati</taxon>
        <taxon>Bacillota</taxon>
        <taxon>Clostridia</taxon>
        <taxon>Lachnospirales</taxon>
        <taxon>Lachnospiraceae</taxon>
        <taxon>Eisenbergiella</taxon>
    </lineage>
</organism>
<evidence type="ECO:0000256" key="3">
    <source>
        <dbReference type="ARBA" id="ARBA00022692"/>
    </source>
</evidence>
<feature type="transmembrane region" description="Helical" evidence="7">
    <location>
        <begin position="59"/>
        <end position="76"/>
    </location>
</feature>
<evidence type="ECO:0000256" key="4">
    <source>
        <dbReference type="ARBA" id="ARBA00022989"/>
    </source>
</evidence>
<dbReference type="Pfam" id="PF03788">
    <property type="entry name" value="LrgA"/>
    <property type="match status" value="1"/>
</dbReference>
<keyword evidence="5 7" id="KW-0472">Membrane</keyword>
<gene>
    <name evidence="8" type="ORF">H9831_02845</name>
</gene>
<evidence type="ECO:0000256" key="6">
    <source>
        <dbReference type="SAM" id="MobiDB-lite"/>
    </source>
</evidence>
<name>A0A9D1YML7_9FIRM</name>
<evidence type="ECO:0000313" key="9">
    <source>
        <dbReference type="Proteomes" id="UP000824007"/>
    </source>
</evidence>
<evidence type="ECO:0000313" key="8">
    <source>
        <dbReference type="EMBL" id="HIY59610.1"/>
    </source>
</evidence>
<keyword evidence="4 7" id="KW-1133">Transmembrane helix</keyword>
<accession>A0A9D1YML7</accession>
<dbReference type="PANTHER" id="PTHR33931">
    <property type="entry name" value="HOLIN-LIKE PROTEIN CIDA-RELATED"/>
    <property type="match status" value="1"/>
</dbReference>
<sequence length="166" mass="18389">MKIIYQIGIIFALCWVSEIVEALLPFSFPASVIGMILLFVLLALRVLKVEHIREKSDFLLSNMAFFFIPAGVSIINYFDVLKGNVGKLLLICFLTTILTFAVTAWTVRGVLLLMNRKRTDGGRMAADEAAGDGQMAADEAADGMKEPGKSGRQKPEKKTEGRREYV</sequence>
<feature type="region of interest" description="Disordered" evidence="6">
    <location>
        <begin position="124"/>
        <end position="166"/>
    </location>
</feature>
<dbReference type="EMBL" id="DXDD01000036">
    <property type="protein sequence ID" value="HIY59610.1"/>
    <property type="molecule type" value="Genomic_DNA"/>
</dbReference>
<dbReference type="PANTHER" id="PTHR33931:SF2">
    <property type="entry name" value="HOLIN-LIKE PROTEIN CIDA"/>
    <property type="match status" value="1"/>
</dbReference>
<evidence type="ECO:0000256" key="5">
    <source>
        <dbReference type="ARBA" id="ARBA00023136"/>
    </source>
</evidence>
<evidence type="ECO:0000256" key="1">
    <source>
        <dbReference type="ARBA" id="ARBA00004651"/>
    </source>
</evidence>
<reference evidence="8" key="2">
    <citation type="submission" date="2021-04" db="EMBL/GenBank/DDBJ databases">
        <authorList>
            <person name="Gilroy R."/>
        </authorList>
    </citation>
    <scope>NUCLEOTIDE SEQUENCE</scope>
    <source>
        <strain evidence="8">ChiSxjej3B15-24422</strain>
    </source>
</reference>
<protein>
    <submittedName>
        <fullName evidence="8">CidA/LrgA family protein</fullName>
    </submittedName>
</protein>
<dbReference type="AlphaFoldDB" id="A0A9D1YML7"/>
<dbReference type="InterPro" id="IPR005538">
    <property type="entry name" value="LrgA/CidA"/>
</dbReference>
<keyword evidence="2" id="KW-1003">Cell membrane</keyword>
<feature type="compositionally biased region" description="Basic and acidic residues" evidence="6">
    <location>
        <begin position="142"/>
        <end position="166"/>
    </location>
</feature>
<evidence type="ECO:0000256" key="2">
    <source>
        <dbReference type="ARBA" id="ARBA00022475"/>
    </source>
</evidence>
<dbReference type="GO" id="GO:0005886">
    <property type="term" value="C:plasma membrane"/>
    <property type="evidence" value="ECO:0007669"/>
    <property type="project" value="UniProtKB-SubCell"/>
</dbReference>
<dbReference type="Proteomes" id="UP000824007">
    <property type="component" value="Unassembled WGS sequence"/>
</dbReference>
<reference evidence="8" key="1">
    <citation type="journal article" date="2021" name="PeerJ">
        <title>Extensive microbial diversity within the chicken gut microbiome revealed by metagenomics and culture.</title>
        <authorList>
            <person name="Gilroy R."/>
            <person name="Ravi A."/>
            <person name="Getino M."/>
            <person name="Pursley I."/>
            <person name="Horton D.L."/>
            <person name="Alikhan N.F."/>
            <person name="Baker D."/>
            <person name="Gharbi K."/>
            <person name="Hall N."/>
            <person name="Watson M."/>
            <person name="Adriaenssens E.M."/>
            <person name="Foster-Nyarko E."/>
            <person name="Jarju S."/>
            <person name="Secka A."/>
            <person name="Antonio M."/>
            <person name="Oren A."/>
            <person name="Chaudhuri R.R."/>
            <person name="La Ragione R."/>
            <person name="Hildebrand F."/>
            <person name="Pallen M.J."/>
        </authorList>
    </citation>
    <scope>NUCLEOTIDE SEQUENCE</scope>
    <source>
        <strain evidence="8">ChiSxjej3B15-24422</strain>
    </source>
</reference>
<comment type="caution">
    <text evidence="8">The sequence shown here is derived from an EMBL/GenBank/DDBJ whole genome shotgun (WGS) entry which is preliminary data.</text>
</comment>
<keyword evidence="3 7" id="KW-0812">Transmembrane</keyword>
<feature type="transmembrane region" description="Helical" evidence="7">
    <location>
        <begin position="88"/>
        <end position="114"/>
    </location>
</feature>
<evidence type="ECO:0000256" key="7">
    <source>
        <dbReference type="SAM" id="Phobius"/>
    </source>
</evidence>
<feature type="transmembrane region" description="Helical" evidence="7">
    <location>
        <begin position="7"/>
        <end position="24"/>
    </location>
</feature>